<sequence>MNDLLGKKVKIYYGQDMQHVAVGLVQTWDEANEIITLAPDGTMIPFDTIAKVDVLDPIDKPVDLASDPSYKSGNVRFVMHAAVQFDNAIYFQSPVSVWQEDHILCFENRMIHHTADDVTMKDGQTFRKADCQFIVKSMLGIHFES</sequence>
<evidence type="ECO:0000313" key="1">
    <source>
        <dbReference type="EMBL" id="OPA78515.1"/>
    </source>
</evidence>
<dbReference type="AlphaFoldDB" id="A0A1T2XFA3"/>
<organism evidence="1 2">
    <name type="scientific">Paenibacillus selenitireducens</name>
    <dbReference type="NCBI Taxonomy" id="1324314"/>
    <lineage>
        <taxon>Bacteria</taxon>
        <taxon>Bacillati</taxon>
        <taxon>Bacillota</taxon>
        <taxon>Bacilli</taxon>
        <taxon>Bacillales</taxon>
        <taxon>Paenibacillaceae</taxon>
        <taxon>Paenibacillus</taxon>
    </lineage>
</organism>
<comment type="caution">
    <text evidence="1">The sequence shown here is derived from an EMBL/GenBank/DDBJ whole genome shotgun (WGS) entry which is preliminary data.</text>
</comment>
<accession>A0A1T2XFA3</accession>
<evidence type="ECO:0000313" key="2">
    <source>
        <dbReference type="Proteomes" id="UP000190188"/>
    </source>
</evidence>
<dbReference type="RefSeq" id="WP_078498852.1">
    <property type="nucleotide sequence ID" value="NZ_MSZX01000004.1"/>
</dbReference>
<proteinExistence type="predicted"/>
<protein>
    <submittedName>
        <fullName evidence="1">Uncharacterized protein</fullName>
    </submittedName>
</protein>
<dbReference type="Proteomes" id="UP000190188">
    <property type="component" value="Unassembled WGS sequence"/>
</dbReference>
<gene>
    <name evidence="1" type="ORF">BVG16_11640</name>
</gene>
<dbReference type="OrthoDB" id="2599832at2"/>
<reference evidence="1 2" key="1">
    <citation type="submission" date="2017-01" db="EMBL/GenBank/DDBJ databases">
        <title>Genome analysis of Paenibacillus selenitrireducens ES3-24.</title>
        <authorList>
            <person name="Xu D."/>
            <person name="Yao R."/>
            <person name="Zheng S."/>
        </authorList>
    </citation>
    <scope>NUCLEOTIDE SEQUENCE [LARGE SCALE GENOMIC DNA]</scope>
    <source>
        <strain evidence="1 2">ES3-24</strain>
    </source>
</reference>
<dbReference type="EMBL" id="MSZX01000004">
    <property type="protein sequence ID" value="OPA78515.1"/>
    <property type="molecule type" value="Genomic_DNA"/>
</dbReference>
<name>A0A1T2XFA3_9BACL</name>
<keyword evidence="2" id="KW-1185">Reference proteome</keyword>
<dbReference type="STRING" id="1324314.BVG16_11640"/>